<dbReference type="GO" id="GO:0043386">
    <property type="term" value="P:mycotoxin biosynthetic process"/>
    <property type="evidence" value="ECO:0007669"/>
    <property type="project" value="InterPro"/>
</dbReference>
<evidence type="ECO:0000256" key="8">
    <source>
        <dbReference type="SAM" id="MobiDB-lite"/>
    </source>
</evidence>
<gene>
    <name evidence="10" type="ORF">QBC35DRAFT_518918</name>
</gene>
<comment type="subcellular location">
    <subcellularLocation>
        <location evidence="1">Membrane</location>
        <topology evidence="1">Single-pass membrane protein</topology>
    </subcellularLocation>
</comment>
<dbReference type="Pfam" id="PF11807">
    <property type="entry name" value="UstYa"/>
    <property type="match status" value="1"/>
</dbReference>
<evidence type="ECO:0000256" key="7">
    <source>
        <dbReference type="ARBA" id="ARBA00035112"/>
    </source>
</evidence>
<evidence type="ECO:0000256" key="4">
    <source>
        <dbReference type="ARBA" id="ARBA00023026"/>
    </source>
</evidence>
<dbReference type="PANTHER" id="PTHR33365">
    <property type="entry name" value="YALI0B05434P"/>
    <property type="match status" value="1"/>
</dbReference>
<dbReference type="GO" id="GO:0016020">
    <property type="term" value="C:membrane"/>
    <property type="evidence" value="ECO:0007669"/>
    <property type="project" value="UniProtKB-SubCell"/>
</dbReference>
<dbReference type="PANTHER" id="PTHR33365:SF13">
    <property type="entry name" value="TAT PATHWAY SIGNAL SEQUENCE"/>
    <property type="match status" value="1"/>
</dbReference>
<evidence type="ECO:0000256" key="6">
    <source>
        <dbReference type="ARBA" id="ARBA00023180"/>
    </source>
</evidence>
<comment type="caution">
    <text evidence="10">The sequence shown here is derived from an EMBL/GenBank/DDBJ whole genome shotgun (WGS) entry which is preliminary data.</text>
</comment>
<proteinExistence type="inferred from homology"/>
<evidence type="ECO:0000256" key="5">
    <source>
        <dbReference type="ARBA" id="ARBA00023136"/>
    </source>
</evidence>
<organism evidence="10 11">
    <name type="scientific">Podospora australis</name>
    <dbReference type="NCBI Taxonomy" id="1536484"/>
    <lineage>
        <taxon>Eukaryota</taxon>
        <taxon>Fungi</taxon>
        <taxon>Dikarya</taxon>
        <taxon>Ascomycota</taxon>
        <taxon>Pezizomycotina</taxon>
        <taxon>Sordariomycetes</taxon>
        <taxon>Sordariomycetidae</taxon>
        <taxon>Sordariales</taxon>
        <taxon>Podosporaceae</taxon>
        <taxon>Podospora</taxon>
    </lineage>
</organism>
<evidence type="ECO:0000256" key="9">
    <source>
        <dbReference type="SAM" id="Phobius"/>
    </source>
</evidence>
<keyword evidence="11" id="KW-1185">Reference proteome</keyword>
<reference evidence="10" key="1">
    <citation type="journal article" date="2023" name="Mol. Phylogenet. Evol.">
        <title>Genome-scale phylogeny and comparative genomics of the fungal order Sordariales.</title>
        <authorList>
            <person name="Hensen N."/>
            <person name="Bonometti L."/>
            <person name="Westerberg I."/>
            <person name="Brannstrom I.O."/>
            <person name="Guillou S."/>
            <person name="Cros-Aarteil S."/>
            <person name="Calhoun S."/>
            <person name="Haridas S."/>
            <person name="Kuo A."/>
            <person name="Mondo S."/>
            <person name="Pangilinan J."/>
            <person name="Riley R."/>
            <person name="LaButti K."/>
            <person name="Andreopoulos B."/>
            <person name="Lipzen A."/>
            <person name="Chen C."/>
            <person name="Yan M."/>
            <person name="Daum C."/>
            <person name="Ng V."/>
            <person name="Clum A."/>
            <person name="Steindorff A."/>
            <person name="Ohm R.A."/>
            <person name="Martin F."/>
            <person name="Silar P."/>
            <person name="Natvig D.O."/>
            <person name="Lalanne C."/>
            <person name="Gautier V."/>
            <person name="Ament-Velasquez S.L."/>
            <person name="Kruys A."/>
            <person name="Hutchinson M.I."/>
            <person name="Powell A.J."/>
            <person name="Barry K."/>
            <person name="Miller A.N."/>
            <person name="Grigoriev I.V."/>
            <person name="Debuchy R."/>
            <person name="Gladieux P."/>
            <person name="Hiltunen Thoren M."/>
            <person name="Johannesson H."/>
        </authorList>
    </citation>
    <scope>NUCLEOTIDE SEQUENCE</scope>
    <source>
        <strain evidence="10">PSN309</strain>
    </source>
</reference>
<dbReference type="EMBL" id="MU864696">
    <property type="protein sequence ID" value="KAK4182265.1"/>
    <property type="molecule type" value="Genomic_DNA"/>
</dbReference>
<reference evidence="10" key="2">
    <citation type="submission" date="2023-05" db="EMBL/GenBank/DDBJ databases">
        <authorList>
            <consortium name="Lawrence Berkeley National Laboratory"/>
            <person name="Steindorff A."/>
            <person name="Hensen N."/>
            <person name="Bonometti L."/>
            <person name="Westerberg I."/>
            <person name="Brannstrom I.O."/>
            <person name="Guillou S."/>
            <person name="Cros-Aarteil S."/>
            <person name="Calhoun S."/>
            <person name="Haridas S."/>
            <person name="Kuo A."/>
            <person name="Mondo S."/>
            <person name="Pangilinan J."/>
            <person name="Riley R."/>
            <person name="Labutti K."/>
            <person name="Andreopoulos B."/>
            <person name="Lipzen A."/>
            <person name="Chen C."/>
            <person name="Yanf M."/>
            <person name="Daum C."/>
            <person name="Ng V."/>
            <person name="Clum A."/>
            <person name="Ohm R."/>
            <person name="Martin F."/>
            <person name="Silar P."/>
            <person name="Natvig D."/>
            <person name="Lalanne C."/>
            <person name="Gautier V."/>
            <person name="Ament-Velasquez S.L."/>
            <person name="Kruys A."/>
            <person name="Hutchinson M.I."/>
            <person name="Powell A.J."/>
            <person name="Barry K."/>
            <person name="Miller A.N."/>
            <person name="Grigoriev I.V."/>
            <person name="Debuchy R."/>
            <person name="Gladieux P."/>
            <person name="Thoren M.H."/>
            <person name="Johannesson H."/>
        </authorList>
    </citation>
    <scope>NUCLEOTIDE SEQUENCE</scope>
    <source>
        <strain evidence="10">PSN309</strain>
    </source>
</reference>
<evidence type="ECO:0000256" key="2">
    <source>
        <dbReference type="ARBA" id="ARBA00022692"/>
    </source>
</evidence>
<evidence type="ECO:0008006" key="12">
    <source>
        <dbReference type="Google" id="ProtNLM"/>
    </source>
</evidence>
<protein>
    <recommendedName>
        <fullName evidence="12">Tat pathway signal sequence</fullName>
    </recommendedName>
</protein>
<feature type="region of interest" description="Disordered" evidence="8">
    <location>
        <begin position="1"/>
        <end position="32"/>
    </location>
</feature>
<keyword evidence="4" id="KW-0843">Virulence</keyword>
<keyword evidence="3 9" id="KW-1133">Transmembrane helix</keyword>
<dbReference type="Proteomes" id="UP001302126">
    <property type="component" value="Unassembled WGS sequence"/>
</dbReference>
<dbReference type="InterPro" id="IPR021765">
    <property type="entry name" value="UstYa-like"/>
</dbReference>
<keyword evidence="6" id="KW-0325">Glycoprotein</keyword>
<keyword evidence="2 9" id="KW-0812">Transmembrane</keyword>
<sequence>MSSGMSEDKISFAGTSEDSDSDHGSELLPKIRQRRSPGQTLLPSIFIKSLFFLLGLILGITIATIVSQQSQQGIEMDLDRQCAMRTSQYCKSTFMYKLRTPVLNEVDHAYSITSFNGSFMKEVVYRLQGSPRVDAAWEALGIEASIIPENEGIASGLTKHHVQRAKKYGGGFFVNVEGLHHLHCLNLVRKSLYFNYNYYKAIGDDAFDLEENIFKILRRIVCLLAHCLDIVRQVLICNVDNGVLGQVWTHQPNTKQPQAFPDFNTRHKCKNYEAVRVWAEAHQVPPDEELPADYIAPWDTDDVIPYIP</sequence>
<evidence type="ECO:0000256" key="3">
    <source>
        <dbReference type="ARBA" id="ARBA00022989"/>
    </source>
</evidence>
<accession>A0AAN6WI10</accession>
<feature type="transmembrane region" description="Helical" evidence="9">
    <location>
        <begin position="40"/>
        <end position="66"/>
    </location>
</feature>
<evidence type="ECO:0000313" key="11">
    <source>
        <dbReference type="Proteomes" id="UP001302126"/>
    </source>
</evidence>
<evidence type="ECO:0000313" key="10">
    <source>
        <dbReference type="EMBL" id="KAK4182265.1"/>
    </source>
</evidence>
<dbReference type="AlphaFoldDB" id="A0AAN6WI10"/>
<name>A0AAN6WI10_9PEZI</name>
<feature type="compositionally biased region" description="Basic and acidic residues" evidence="8">
    <location>
        <begin position="1"/>
        <end position="10"/>
    </location>
</feature>
<keyword evidence="5 9" id="KW-0472">Membrane</keyword>
<evidence type="ECO:0000256" key="1">
    <source>
        <dbReference type="ARBA" id="ARBA00004167"/>
    </source>
</evidence>
<comment type="similarity">
    <text evidence="7">Belongs to the ustYa family.</text>
</comment>